<dbReference type="GO" id="GO:0005737">
    <property type="term" value="C:cytoplasm"/>
    <property type="evidence" value="ECO:0007669"/>
    <property type="project" value="TreeGrafter"/>
</dbReference>
<dbReference type="RefSeq" id="WP_145852914.1">
    <property type="nucleotide sequence ID" value="NZ_RPFW01000002.1"/>
</dbReference>
<sequence length="178" mass="19306">MLRGELTLLRARTADDARSLHDGLYEDVDNYVRADTRPWIPIPFGPASPHWPGDAAPSAQDAAVFAVTELASGELAGEALLWGIDVHNRSAHIGISLLPGCRGRGLGRDTVRVLCRYGFAIRGMHRIQMETLSDNRAMIAVAEGLGFTREGTIRSGSWVNGAWADDVLFGMLDTEFSG</sequence>
<dbReference type="Pfam" id="PF13302">
    <property type="entry name" value="Acetyltransf_3"/>
    <property type="match status" value="1"/>
</dbReference>
<dbReference type="PROSITE" id="PS51186">
    <property type="entry name" value="GNAT"/>
    <property type="match status" value="1"/>
</dbReference>
<accession>A0A6P2C4W7</accession>
<evidence type="ECO:0000313" key="3">
    <source>
        <dbReference type="Proteomes" id="UP000460272"/>
    </source>
</evidence>
<evidence type="ECO:0000313" key="2">
    <source>
        <dbReference type="EMBL" id="TVZ05211.1"/>
    </source>
</evidence>
<dbReference type="EMBL" id="RPFW01000002">
    <property type="protein sequence ID" value="TVZ05211.1"/>
    <property type="molecule type" value="Genomic_DNA"/>
</dbReference>
<dbReference type="OrthoDB" id="9814648at2"/>
<dbReference type="GO" id="GO:0008999">
    <property type="term" value="F:protein-N-terminal-alanine acetyltransferase activity"/>
    <property type="evidence" value="ECO:0007669"/>
    <property type="project" value="TreeGrafter"/>
</dbReference>
<reference evidence="2 3" key="1">
    <citation type="submission" date="2018-11" db="EMBL/GenBank/DDBJ databases">
        <title>Trebonia kvetii gen.nov., sp.nov., a novel acidophilic actinobacterium, and proposal of the new actinobacterial family Treboniaceae fam. nov.</title>
        <authorList>
            <person name="Rapoport D."/>
            <person name="Sagova-Mareckova M."/>
            <person name="Sedlacek I."/>
            <person name="Provaznik J."/>
            <person name="Kralova S."/>
            <person name="Pavlinic D."/>
            <person name="Benes V."/>
            <person name="Kopecky J."/>
        </authorList>
    </citation>
    <scope>NUCLEOTIDE SEQUENCE [LARGE SCALE GENOMIC DNA]</scope>
    <source>
        <strain evidence="2 3">15Tr583</strain>
    </source>
</reference>
<dbReference type="AlphaFoldDB" id="A0A6P2C4W7"/>
<keyword evidence="2" id="KW-0808">Transferase</keyword>
<protein>
    <submittedName>
        <fullName evidence="2">N-acetyltransferase</fullName>
    </submittedName>
</protein>
<proteinExistence type="predicted"/>
<dbReference type="InterPro" id="IPR016181">
    <property type="entry name" value="Acyl_CoA_acyltransferase"/>
</dbReference>
<comment type="caution">
    <text evidence="2">The sequence shown here is derived from an EMBL/GenBank/DDBJ whole genome shotgun (WGS) entry which is preliminary data.</text>
</comment>
<dbReference type="Gene3D" id="3.40.630.30">
    <property type="match status" value="1"/>
</dbReference>
<dbReference type="InterPro" id="IPR051908">
    <property type="entry name" value="Ribosomal_N-acetyltransferase"/>
</dbReference>
<feature type="domain" description="N-acetyltransferase" evidence="1">
    <location>
        <begin position="7"/>
        <end position="174"/>
    </location>
</feature>
<evidence type="ECO:0000259" key="1">
    <source>
        <dbReference type="PROSITE" id="PS51186"/>
    </source>
</evidence>
<dbReference type="Proteomes" id="UP000460272">
    <property type="component" value="Unassembled WGS sequence"/>
</dbReference>
<keyword evidence="3" id="KW-1185">Reference proteome</keyword>
<dbReference type="GO" id="GO:1990189">
    <property type="term" value="F:protein N-terminal-serine acetyltransferase activity"/>
    <property type="evidence" value="ECO:0007669"/>
    <property type="project" value="TreeGrafter"/>
</dbReference>
<gene>
    <name evidence="2" type="ORF">EAS64_11515</name>
</gene>
<dbReference type="PANTHER" id="PTHR43441">
    <property type="entry name" value="RIBOSOMAL-PROTEIN-SERINE ACETYLTRANSFERASE"/>
    <property type="match status" value="1"/>
</dbReference>
<dbReference type="PANTHER" id="PTHR43441:SF2">
    <property type="entry name" value="FAMILY ACETYLTRANSFERASE, PUTATIVE (AFU_ORTHOLOGUE AFUA_7G00850)-RELATED"/>
    <property type="match status" value="1"/>
</dbReference>
<dbReference type="InterPro" id="IPR000182">
    <property type="entry name" value="GNAT_dom"/>
</dbReference>
<organism evidence="2 3">
    <name type="scientific">Trebonia kvetii</name>
    <dbReference type="NCBI Taxonomy" id="2480626"/>
    <lineage>
        <taxon>Bacteria</taxon>
        <taxon>Bacillati</taxon>
        <taxon>Actinomycetota</taxon>
        <taxon>Actinomycetes</taxon>
        <taxon>Streptosporangiales</taxon>
        <taxon>Treboniaceae</taxon>
        <taxon>Trebonia</taxon>
    </lineage>
</organism>
<dbReference type="SUPFAM" id="SSF55729">
    <property type="entry name" value="Acyl-CoA N-acyltransferases (Nat)"/>
    <property type="match status" value="1"/>
</dbReference>
<name>A0A6P2C4W7_9ACTN</name>